<dbReference type="InterPro" id="IPR052526">
    <property type="entry name" value="HTH-type_Bedaq_tolerance"/>
</dbReference>
<dbReference type="PANTHER" id="PTHR39515">
    <property type="entry name" value="CONSERVED PROTEIN"/>
    <property type="match status" value="1"/>
</dbReference>
<reference evidence="3" key="1">
    <citation type="journal article" date="2019" name="Int. J. Syst. Evol. Microbiol.">
        <title>The Global Catalogue of Microorganisms (GCM) 10K type strain sequencing project: providing services to taxonomists for standard genome sequencing and annotation.</title>
        <authorList>
            <consortium name="The Broad Institute Genomics Platform"/>
            <consortium name="The Broad Institute Genome Sequencing Center for Infectious Disease"/>
            <person name="Wu L."/>
            <person name="Ma J."/>
        </authorList>
    </citation>
    <scope>NUCLEOTIDE SEQUENCE [LARGE SCALE GENOMIC DNA]</scope>
    <source>
        <strain evidence="3">JCM 18956</strain>
    </source>
</reference>
<feature type="domain" description="HTH marR-type" evidence="1">
    <location>
        <begin position="11"/>
        <end position="147"/>
    </location>
</feature>
<comment type="caution">
    <text evidence="2">The sequence shown here is derived from an EMBL/GenBank/DDBJ whole genome shotgun (WGS) entry which is preliminary data.</text>
</comment>
<dbReference type="Proteomes" id="UP001501295">
    <property type="component" value="Unassembled WGS sequence"/>
</dbReference>
<dbReference type="InterPro" id="IPR036390">
    <property type="entry name" value="WH_DNA-bd_sf"/>
</dbReference>
<sequence>MPTTVTSSELADHLILLTGRVRRTLRRADDSADAFDEPHNLTLSQEAVMGHLTRGGAQSTAELARVEGVRPQSMRLTVGGLEELGLVEKTPDPDDARKSLIALTAAGRRTRALAHERRTSILASRLDQRLDADELACVDRALRLIDTVVGS</sequence>
<dbReference type="EMBL" id="BAABLM010000003">
    <property type="protein sequence ID" value="GAA4673409.1"/>
    <property type="molecule type" value="Genomic_DNA"/>
</dbReference>
<protein>
    <submittedName>
        <fullName evidence="2">MarR family transcriptional regulator</fullName>
    </submittedName>
</protein>
<dbReference type="Pfam" id="PF12802">
    <property type="entry name" value="MarR_2"/>
    <property type="match status" value="1"/>
</dbReference>
<name>A0ABP8VX57_9MICO</name>
<dbReference type="Gene3D" id="1.10.10.10">
    <property type="entry name" value="Winged helix-like DNA-binding domain superfamily/Winged helix DNA-binding domain"/>
    <property type="match status" value="1"/>
</dbReference>
<dbReference type="PROSITE" id="PS50995">
    <property type="entry name" value="HTH_MARR_2"/>
    <property type="match status" value="1"/>
</dbReference>
<dbReference type="SUPFAM" id="SSF46785">
    <property type="entry name" value="Winged helix' DNA-binding domain"/>
    <property type="match status" value="1"/>
</dbReference>
<evidence type="ECO:0000313" key="2">
    <source>
        <dbReference type="EMBL" id="GAA4673409.1"/>
    </source>
</evidence>
<proteinExistence type="predicted"/>
<gene>
    <name evidence="2" type="ORF">GCM10025780_17040</name>
</gene>
<dbReference type="RefSeq" id="WP_345375414.1">
    <property type="nucleotide sequence ID" value="NZ_BAABLM010000003.1"/>
</dbReference>
<dbReference type="InterPro" id="IPR036388">
    <property type="entry name" value="WH-like_DNA-bd_sf"/>
</dbReference>
<keyword evidence="3" id="KW-1185">Reference proteome</keyword>
<evidence type="ECO:0000313" key="3">
    <source>
        <dbReference type="Proteomes" id="UP001501295"/>
    </source>
</evidence>
<accession>A0ABP8VX57</accession>
<evidence type="ECO:0000259" key="1">
    <source>
        <dbReference type="PROSITE" id="PS50995"/>
    </source>
</evidence>
<dbReference type="PANTHER" id="PTHR39515:SF2">
    <property type="entry name" value="HTH-TYPE TRANSCRIPTIONAL REGULATOR RV0880"/>
    <property type="match status" value="1"/>
</dbReference>
<organism evidence="2 3">
    <name type="scientific">Frondihabitans cladoniiphilus</name>
    <dbReference type="NCBI Taxonomy" id="715785"/>
    <lineage>
        <taxon>Bacteria</taxon>
        <taxon>Bacillati</taxon>
        <taxon>Actinomycetota</taxon>
        <taxon>Actinomycetes</taxon>
        <taxon>Micrococcales</taxon>
        <taxon>Microbacteriaceae</taxon>
        <taxon>Frondihabitans</taxon>
    </lineage>
</organism>
<dbReference type="InterPro" id="IPR000835">
    <property type="entry name" value="HTH_MarR-typ"/>
</dbReference>
<dbReference type="SMART" id="SM00347">
    <property type="entry name" value="HTH_MARR"/>
    <property type="match status" value="1"/>
</dbReference>